<keyword evidence="3" id="KW-1185">Reference proteome</keyword>
<dbReference type="InterPro" id="IPR036188">
    <property type="entry name" value="FAD/NAD-bd_sf"/>
</dbReference>
<evidence type="ECO:0000259" key="1">
    <source>
        <dbReference type="SMART" id="SM00928"/>
    </source>
</evidence>
<dbReference type="InterPro" id="IPR019575">
    <property type="entry name" value="Nuop51_4Fe4S-bd"/>
</dbReference>
<dbReference type="AlphaFoldDB" id="A0A3N0BBS8"/>
<name>A0A3N0BBS8_9ACTN</name>
<dbReference type="EMBL" id="QICD01000008">
    <property type="protein sequence ID" value="RNL45055.1"/>
    <property type="molecule type" value="Genomic_DNA"/>
</dbReference>
<reference evidence="3" key="1">
    <citation type="submission" date="2018-05" db="EMBL/GenBank/DDBJ databases">
        <title>Genome Sequencing of selected type strains of the family Eggerthellaceae.</title>
        <authorList>
            <person name="Danylec N."/>
            <person name="Stoll D.A."/>
            <person name="Doetsch A."/>
            <person name="Huch M."/>
        </authorList>
    </citation>
    <scope>NUCLEOTIDE SEQUENCE [LARGE SCALE GENOMIC DNA]</scope>
    <source>
        <strain evidence="3">DSM 16106</strain>
    </source>
</reference>
<organism evidence="2 3">
    <name type="scientific">Paraeggerthella hongkongensis</name>
    <dbReference type="NCBI Taxonomy" id="230658"/>
    <lineage>
        <taxon>Bacteria</taxon>
        <taxon>Bacillati</taxon>
        <taxon>Actinomycetota</taxon>
        <taxon>Coriobacteriia</taxon>
        <taxon>Eggerthellales</taxon>
        <taxon>Eggerthellaceae</taxon>
        <taxon>Paraeggerthella</taxon>
    </lineage>
</organism>
<dbReference type="PRINTS" id="PR00419">
    <property type="entry name" value="ADXRDTASE"/>
</dbReference>
<dbReference type="GO" id="GO:0051539">
    <property type="term" value="F:4 iron, 4 sulfur cluster binding"/>
    <property type="evidence" value="ECO:0007669"/>
    <property type="project" value="InterPro"/>
</dbReference>
<dbReference type="Gene3D" id="1.10.1060.10">
    <property type="entry name" value="Alpha-helical ferredoxin"/>
    <property type="match status" value="1"/>
</dbReference>
<accession>A0A3N0BBS8</accession>
<dbReference type="InterPro" id="IPR009051">
    <property type="entry name" value="Helical_ferredxn"/>
</dbReference>
<dbReference type="Pfam" id="PF10589">
    <property type="entry name" value="NADH_4Fe-4S"/>
    <property type="match status" value="1"/>
</dbReference>
<gene>
    <name evidence="2" type="ORF">DMP08_05660</name>
</gene>
<dbReference type="SUPFAM" id="SSF140490">
    <property type="entry name" value="Nqo1C-terminal domain-like"/>
    <property type="match status" value="1"/>
</dbReference>
<dbReference type="GO" id="GO:0016491">
    <property type="term" value="F:oxidoreductase activity"/>
    <property type="evidence" value="ECO:0007669"/>
    <property type="project" value="InterPro"/>
</dbReference>
<dbReference type="OrthoDB" id="9803192at2"/>
<dbReference type="PANTHER" id="PTHR42783">
    <property type="entry name" value="GLUTAMATE SYNTHASE [NADPH] SMALL CHAIN"/>
    <property type="match status" value="1"/>
</dbReference>
<dbReference type="Gene3D" id="3.50.50.60">
    <property type="entry name" value="FAD/NAD(P)-binding domain"/>
    <property type="match status" value="2"/>
</dbReference>
<sequence length="617" mass="66055">MWGMDVTALSIAPKSKDDARIAQQLNRHERRVEASPPGMCPLAAQLSLLRDGALQTCGKCVPCRDGLPQLAALLERVVACDADAGTLERLRALACMVRDTADCAIGYEAANALLEGMDAFAAEYESHVERGCCQAGVGQSVPCETLCPAHVNVPAYIALVAEGDYAGAVQMVRKDNPFPTACALVCEHPCEERCRRTLIDAPLNIRGIKKFAVDQAPADTVAVPPRSVDTARTVAVIGGGPSGLTCAYFCALMGHRVTVFEEREQLGGMLRYGIPAYRFPRERLDEDIRGIMNAGTITARCGESIGLTEMREIADTYHAVYVAIGAQTGKSLRIEGADAEGVMSAVDMLGRIGDGDYPDFSGKSVVVVGGGNVAMDCARTAVRAGADDVSVVYRRRKEDMTALPIEVESAIAEGVEMIVLEAPVAVEKDAEGRCAALVTQPQMIGAVRGGRPAPVAANKPERRIEADIVLIAVGQNVVSAPFEEFGMATTWGCFNADERLRAEGFDNVFVGGDCQTGPATAIRAIGAGKVAARNIDEFLGYSHKLRCDVEVPVARPNDRTPKGRVEITERPARERKRDFQGVEIEMSREEAVQECGRCLRCDCFGPGTLEGGRVQYA</sequence>
<evidence type="ECO:0000313" key="2">
    <source>
        <dbReference type="EMBL" id="RNL45055.1"/>
    </source>
</evidence>
<dbReference type="Pfam" id="PF14691">
    <property type="entry name" value="Fer4_20"/>
    <property type="match status" value="1"/>
</dbReference>
<dbReference type="SUPFAM" id="SSF51971">
    <property type="entry name" value="Nucleotide-binding domain"/>
    <property type="match status" value="2"/>
</dbReference>
<dbReference type="SMART" id="SM00928">
    <property type="entry name" value="NADH_4Fe-4S"/>
    <property type="match status" value="1"/>
</dbReference>
<feature type="domain" description="NADH-ubiquinone oxidoreductase 51kDa subunit iron-sulphur binding" evidence="1">
    <location>
        <begin position="42"/>
        <end position="87"/>
    </location>
</feature>
<dbReference type="InterPro" id="IPR028261">
    <property type="entry name" value="DPD_II"/>
</dbReference>
<protein>
    <submittedName>
        <fullName evidence="2">Glutamate synthase</fullName>
    </submittedName>
</protein>
<dbReference type="PANTHER" id="PTHR42783:SF3">
    <property type="entry name" value="GLUTAMATE SYNTHASE [NADPH] SMALL CHAIN-RELATED"/>
    <property type="match status" value="1"/>
</dbReference>
<proteinExistence type="predicted"/>
<dbReference type="SUPFAM" id="SSF46548">
    <property type="entry name" value="alpha-helical ferredoxin"/>
    <property type="match status" value="2"/>
</dbReference>
<comment type="caution">
    <text evidence="2">The sequence shown here is derived from an EMBL/GenBank/DDBJ whole genome shotgun (WGS) entry which is preliminary data.</text>
</comment>
<dbReference type="InterPro" id="IPR023753">
    <property type="entry name" value="FAD/NAD-binding_dom"/>
</dbReference>
<dbReference type="NCBIfam" id="NF009410">
    <property type="entry name" value="PRK12771.1"/>
    <property type="match status" value="1"/>
</dbReference>
<dbReference type="InterPro" id="IPR037207">
    <property type="entry name" value="Nuop51_4Fe4S-bd_sf"/>
</dbReference>
<dbReference type="Pfam" id="PF07992">
    <property type="entry name" value="Pyr_redox_2"/>
    <property type="match status" value="1"/>
</dbReference>
<evidence type="ECO:0000313" key="3">
    <source>
        <dbReference type="Proteomes" id="UP000278632"/>
    </source>
</evidence>
<dbReference type="Proteomes" id="UP000278632">
    <property type="component" value="Unassembled WGS sequence"/>
</dbReference>